<dbReference type="GO" id="GO:0005525">
    <property type="term" value="F:GTP binding"/>
    <property type="evidence" value="ECO:0007669"/>
    <property type="project" value="InterPro"/>
</dbReference>
<sequence>MNSNNEYKNQLFYSYNNKQINQLNPPLGVLVGCVGTGKTTFFNKVTNQKQQTSDGLSSITRNSFSSNSAYGCNFKIIDTPGTQAEENKLNHALGIRSALIEGPINRIFLLVKFERVGAMQKNISELLFTLSEWKNLITIVITHWDKEDTEFNRQTFLQAKKNIQENDSDLQDSFIFVGKDSNPSHLCQAIYLSLCQNYPVKLEIDLTKFKYKFDIYNNITKYIMKQKEIFKIVQQNIEKDIISYNQDDKDEFLHACMVNISQIAEEIIQDLIKEHRKDMDEVQSYMHYMELKQHFTPIVERIRKLASQRMSYSLLNHSDPRNLFKRCPNCNLIWLKVEGCDGNTTCGNRYFGKDFFQTSKYFMRYIFDWRNLKWVKQQQNKSQQKDNYQKNDQGIGCGSTFNWGEAPIIGQEILQQLKDAGINDMMFDAMEEKQIQSFNFQIQYESQRSRVQYL</sequence>
<evidence type="ECO:0000313" key="3">
    <source>
        <dbReference type="Proteomes" id="UP000009168"/>
    </source>
</evidence>
<dbReference type="OrthoDB" id="8954335at2759"/>
<keyword evidence="2" id="KW-0675">Receptor</keyword>
<dbReference type="Gene3D" id="3.40.50.300">
    <property type="entry name" value="P-loop containing nucleotide triphosphate hydrolases"/>
    <property type="match status" value="1"/>
</dbReference>
<name>Q24FH2_TETTS</name>
<dbReference type="SUPFAM" id="SSF52540">
    <property type="entry name" value="P-loop containing nucleoside triphosphate hydrolases"/>
    <property type="match status" value="1"/>
</dbReference>
<keyword evidence="3" id="KW-1185">Reference proteome</keyword>
<dbReference type="RefSeq" id="XP_001026731.1">
    <property type="nucleotide sequence ID" value="XM_001026731.1"/>
</dbReference>
<evidence type="ECO:0000313" key="2">
    <source>
        <dbReference type="EMBL" id="EAS06486.1"/>
    </source>
</evidence>
<dbReference type="eggNOG" id="ENOG502S8NM">
    <property type="taxonomic scope" value="Eukaryota"/>
</dbReference>
<organism evidence="2 3">
    <name type="scientific">Tetrahymena thermophila (strain SB210)</name>
    <dbReference type="NCBI Taxonomy" id="312017"/>
    <lineage>
        <taxon>Eukaryota</taxon>
        <taxon>Sar</taxon>
        <taxon>Alveolata</taxon>
        <taxon>Ciliophora</taxon>
        <taxon>Intramacronucleata</taxon>
        <taxon>Oligohymenophorea</taxon>
        <taxon>Hymenostomatida</taxon>
        <taxon>Tetrahymenina</taxon>
        <taxon>Tetrahymenidae</taxon>
        <taxon>Tetrahymena</taxon>
    </lineage>
</organism>
<dbReference type="KEGG" id="tet:TTHERM_00864910"/>
<proteinExistence type="predicted"/>
<dbReference type="EMBL" id="GG662285">
    <property type="protein sequence ID" value="EAS06486.1"/>
    <property type="molecule type" value="Genomic_DNA"/>
</dbReference>
<dbReference type="AlphaFoldDB" id="Q24FH2"/>
<dbReference type="GeneID" id="7827910"/>
<dbReference type="InParanoid" id="Q24FH2"/>
<feature type="domain" description="G" evidence="1">
    <location>
        <begin position="29"/>
        <end position="127"/>
    </location>
</feature>
<dbReference type="CDD" id="cd00882">
    <property type="entry name" value="Ras_like_GTPase"/>
    <property type="match status" value="1"/>
</dbReference>
<dbReference type="OMA" id="SMHEIMH"/>
<gene>
    <name evidence="2" type="ORF">TTHERM_00864910</name>
</gene>
<reference evidence="3" key="1">
    <citation type="journal article" date="2006" name="PLoS Biol.">
        <title>Macronuclear genome sequence of the ciliate Tetrahymena thermophila, a model eukaryote.</title>
        <authorList>
            <person name="Eisen J.A."/>
            <person name="Coyne R.S."/>
            <person name="Wu M."/>
            <person name="Wu D."/>
            <person name="Thiagarajan M."/>
            <person name="Wortman J.R."/>
            <person name="Badger J.H."/>
            <person name="Ren Q."/>
            <person name="Amedeo P."/>
            <person name="Jones K.M."/>
            <person name="Tallon L.J."/>
            <person name="Delcher A.L."/>
            <person name="Salzberg S.L."/>
            <person name="Silva J.C."/>
            <person name="Haas B.J."/>
            <person name="Majoros W.H."/>
            <person name="Farzad M."/>
            <person name="Carlton J.M."/>
            <person name="Smith R.K. Jr."/>
            <person name="Garg J."/>
            <person name="Pearlman R.E."/>
            <person name="Karrer K.M."/>
            <person name="Sun L."/>
            <person name="Manning G."/>
            <person name="Elde N.C."/>
            <person name="Turkewitz A.P."/>
            <person name="Asai D.J."/>
            <person name="Wilkes D.E."/>
            <person name="Wang Y."/>
            <person name="Cai H."/>
            <person name="Collins K."/>
            <person name="Stewart B.A."/>
            <person name="Lee S.R."/>
            <person name="Wilamowska K."/>
            <person name="Weinberg Z."/>
            <person name="Ruzzo W.L."/>
            <person name="Wloga D."/>
            <person name="Gaertig J."/>
            <person name="Frankel J."/>
            <person name="Tsao C.-C."/>
            <person name="Gorovsky M.A."/>
            <person name="Keeling P.J."/>
            <person name="Waller R.F."/>
            <person name="Patron N.J."/>
            <person name="Cherry J.M."/>
            <person name="Stover N.A."/>
            <person name="Krieger C.J."/>
            <person name="del Toro C."/>
            <person name="Ryder H.F."/>
            <person name="Williamson S.C."/>
            <person name="Barbeau R.A."/>
            <person name="Hamilton E.P."/>
            <person name="Orias E."/>
        </authorList>
    </citation>
    <scope>NUCLEOTIDE SEQUENCE [LARGE SCALE GENOMIC DNA]</scope>
    <source>
        <strain evidence="3">SB210</strain>
    </source>
</reference>
<protein>
    <submittedName>
        <fullName evidence="2">Signal recognition particle receptor beta subunit</fullName>
    </submittedName>
</protein>
<dbReference type="HOGENOM" id="CLU_028781_0_0_1"/>
<dbReference type="Pfam" id="PF01926">
    <property type="entry name" value="MMR_HSR1"/>
    <property type="match status" value="1"/>
</dbReference>
<dbReference type="InterPro" id="IPR006073">
    <property type="entry name" value="GTP-bd"/>
</dbReference>
<evidence type="ECO:0000259" key="1">
    <source>
        <dbReference type="Pfam" id="PF01926"/>
    </source>
</evidence>
<accession>Q24FH2</accession>
<dbReference type="InterPro" id="IPR027417">
    <property type="entry name" value="P-loop_NTPase"/>
</dbReference>
<dbReference type="Proteomes" id="UP000009168">
    <property type="component" value="Unassembled WGS sequence"/>
</dbReference>